<accession>A0ABN7SJP6</accession>
<name>A0ABN7SJP6_OIKDI</name>
<keyword evidence="1" id="KW-0472">Membrane</keyword>
<evidence type="ECO:0000313" key="3">
    <source>
        <dbReference type="Proteomes" id="UP001158576"/>
    </source>
</evidence>
<feature type="transmembrane region" description="Helical" evidence="1">
    <location>
        <begin position="12"/>
        <end position="36"/>
    </location>
</feature>
<feature type="transmembrane region" description="Helical" evidence="1">
    <location>
        <begin position="272"/>
        <end position="292"/>
    </location>
</feature>
<gene>
    <name evidence="2" type="ORF">OKIOD_LOCUS7532</name>
</gene>
<feature type="transmembrane region" description="Helical" evidence="1">
    <location>
        <begin position="91"/>
        <end position="112"/>
    </location>
</feature>
<feature type="transmembrane region" description="Helical" evidence="1">
    <location>
        <begin position="298"/>
        <end position="319"/>
    </location>
</feature>
<evidence type="ECO:0000256" key="1">
    <source>
        <dbReference type="SAM" id="Phobius"/>
    </source>
</evidence>
<keyword evidence="3" id="KW-1185">Reference proteome</keyword>
<keyword evidence="1" id="KW-0812">Transmembrane</keyword>
<feature type="transmembrane region" description="Helical" evidence="1">
    <location>
        <begin position="364"/>
        <end position="385"/>
    </location>
</feature>
<proteinExistence type="predicted"/>
<reference evidence="2 3" key="1">
    <citation type="submission" date="2021-04" db="EMBL/GenBank/DDBJ databases">
        <authorList>
            <person name="Bliznina A."/>
        </authorList>
    </citation>
    <scope>NUCLEOTIDE SEQUENCE [LARGE SCALE GENOMIC DNA]</scope>
</reference>
<dbReference type="EMBL" id="OU015569">
    <property type="protein sequence ID" value="CAG5098785.1"/>
    <property type="molecule type" value="Genomic_DNA"/>
</dbReference>
<sequence>MTLKSSLKQLKVLALTGLKICLSVIFFVDLVSDILVVKFFFSERKCDPNYVPPNQKEAADLFPNETRLAMGIGLEWMETEARDPDEIKINYTLYGILYLIFFVASHFAQAIFSCKRWSEWTVNGECEPNTLTCHLKVAHVFLLHMIHRYFKELHFFFRLQKAKIKGKTEVITRFWNDYVNLVHDNHFLIIIEKGIEATPQVVLLLYVYVLERCRNCSEDLLAVDVPIFGKVDIIYKIAFSFLCVVLPLALSVSDEQLRPNDLRSEWSAKKKYLCSAPIYALWIVTFTGVRIICLAGMFIMHPVFSLVWLLTRVVILSVLTKKAVCSLGRTILTNLVWMTIWFEPIGAREINRPEYEKRYQQQDLLYFNYVAGTIELLISCAVFYFQGNACLAIVVNWFRWTNLGFVVALLVAHLVSIAAAFIFHRYINKKSSQAKLDEEIALEKARAQQSQEQAVLIA</sequence>
<organism evidence="2 3">
    <name type="scientific">Oikopleura dioica</name>
    <name type="common">Tunicate</name>
    <dbReference type="NCBI Taxonomy" id="34765"/>
    <lineage>
        <taxon>Eukaryota</taxon>
        <taxon>Metazoa</taxon>
        <taxon>Chordata</taxon>
        <taxon>Tunicata</taxon>
        <taxon>Appendicularia</taxon>
        <taxon>Copelata</taxon>
        <taxon>Oikopleuridae</taxon>
        <taxon>Oikopleura</taxon>
    </lineage>
</organism>
<protein>
    <submittedName>
        <fullName evidence="2">Oidioi.mRNA.OKI2018_I69.XSR.g15974.t1.cds</fullName>
    </submittedName>
</protein>
<feature type="transmembrane region" description="Helical" evidence="1">
    <location>
        <begin position="233"/>
        <end position="252"/>
    </location>
</feature>
<feature type="transmembrane region" description="Helical" evidence="1">
    <location>
        <begin position="397"/>
        <end position="423"/>
    </location>
</feature>
<dbReference type="Proteomes" id="UP001158576">
    <property type="component" value="Chromosome XSR"/>
</dbReference>
<keyword evidence="1" id="KW-1133">Transmembrane helix</keyword>
<evidence type="ECO:0000313" key="2">
    <source>
        <dbReference type="EMBL" id="CAG5098785.1"/>
    </source>
</evidence>